<organism evidence="1 2">
    <name type="scientific">Araneus ventricosus</name>
    <name type="common">Orbweaver spider</name>
    <name type="synonym">Epeira ventricosa</name>
    <dbReference type="NCBI Taxonomy" id="182803"/>
    <lineage>
        <taxon>Eukaryota</taxon>
        <taxon>Metazoa</taxon>
        <taxon>Ecdysozoa</taxon>
        <taxon>Arthropoda</taxon>
        <taxon>Chelicerata</taxon>
        <taxon>Arachnida</taxon>
        <taxon>Araneae</taxon>
        <taxon>Araneomorphae</taxon>
        <taxon>Entelegynae</taxon>
        <taxon>Araneoidea</taxon>
        <taxon>Araneidae</taxon>
        <taxon>Araneus</taxon>
    </lineage>
</organism>
<dbReference type="Proteomes" id="UP000499080">
    <property type="component" value="Unassembled WGS sequence"/>
</dbReference>
<reference evidence="1 2" key="1">
    <citation type="journal article" date="2019" name="Sci. Rep.">
        <title>Orb-weaving spider Araneus ventricosus genome elucidates the spidroin gene catalogue.</title>
        <authorList>
            <person name="Kono N."/>
            <person name="Nakamura H."/>
            <person name="Ohtoshi R."/>
            <person name="Moran D.A.P."/>
            <person name="Shinohara A."/>
            <person name="Yoshida Y."/>
            <person name="Fujiwara M."/>
            <person name="Mori M."/>
            <person name="Tomita M."/>
            <person name="Arakawa K."/>
        </authorList>
    </citation>
    <scope>NUCLEOTIDE SEQUENCE [LARGE SCALE GENOMIC DNA]</scope>
</reference>
<keyword evidence="2" id="KW-1185">Reference proteome</keyword>
<dbReference type="EMBL" id="BGPR01000124">
    <property type="protein sequence ID" value="GBL96815.1"/>
    <property type="molecule type" value="Genomic_DNA"/>
</dbReference>
<gene>
    <name evidence="1" type="ORF">AVEN_118940_1</name>
</gene>
<comment type="caution">
    <text evidence="1">The sequence shown here is derived from an EMBL/GenBank/DDBJ whole genome shotgun (WGS) entry which is preliminary data.</text>
</comment>
<proteinExistence type="predicted"/>
<feature type="non-terminal residue" evidence="1">
    <location>
        <position position="111"/>
    </location>
</feature>
<protein>
    <submittedName>
        <fullName evidence="1">Uncharacterized protein</fullName>
    </submittedName>
</protein>
<evidence type="ECO:0000313" key="1">
    <source>
        <dbReference type="EMBL" id="GBL96815.1"/>
    </source>
</evidence>
<sequence length="111" mass="12765">FIMHYIFKPYIPVLFCRLLEVEFFGELLDQLKRPLKINIQPANILAKTVSAFPTRIAPGQTDRACSREFQQGGNERPSERGCFSEWDGTESRSKLQGKVCMEPNWQLPVFG</sequence>
<evidence type="ECO:0000313" key="2">
    <source>
        <dbReference type="Proteomes" id="UP000499080"/>
    </source>
</evidence>
<name>A0A4Y2BZ88_ARAVE</name>
<feature type="non-terminal residue" evidence="1">
    <location>
        <position position="1"/>
    </location>
</feature>
<accession>A0A4Y2BZ88</accession>
<dbReference type="AlphaFoldDB" id="A0A4Y2BZ88"/>